<sequence>MMYLSVPHNSYTFPFLLKVFSSLSAVEETRQIHAHVMRFGFRSRCLCRIPLLHANATSKLQVWSSRALNQGRWIHAGQNWNCDRPNLRLRFYSHVCKVWLHGRSFKGIKSNNDFYCNPCSYSGLVDEGKSLFEGIGGVHKLRPIIEHYGCMVDLLGRAGLLEEANMAQSLPDT</sequence>
<evidence type="ECO:0000313" key="2">
    <source>
        <dbReference type="Proteomes" id="UP001396334"/>
    </source>
</evidence>
<comment type="caution">
    <text evidence="1">The sequence shown here is derived from an EMBL/GenBank/DDBJ whole genome shotgun (WGS) entry which is preliminary data.</text>
</comment>
<dbReference type="InterPro" id="IPR011990">
    <property type="entry name" value="TPR-like_helical_dom_sf"/>
</dbReference>
<dbReference type="Proteomes" id="UP001396334">
    <property type="component" value="Unassembled WGS sequence"/>
</dbReference>
<dbReference type="Gene3D" id="1.25.40.10">
    <property type="entry name" value="Tetratricopeptide repeat domain"/>
    <property type="match status" value="1"/>
</dbReference>
<dbReference type="EMBL" id="JBBPBN010000005">
    <property type="protein sequence ID" value="KAK9038849.1"/>
    <property type="molecule type" value="Genomic_DNA"/>
</dbReference>
<name>A0ABR2TN67_9ROSI</name>
<keyword evidence="2" id="KW-1185">Reference proteome</keyword>
<evidence type="ECO:0000313" key="1">
    <source>
        <dbReference type="EMBL" id="KAK9038849.1"/>
    </source>
</evidence>
<accession>A0ABR2TN67</accession>
<proteinExistence type="predicted"/>
<gene>
    <name evidence="1" type="ORF">V6N11_023694</name>
</gene>
<dbReference type="InterPro" id="IPR046960">
    <property type="entry name" value="PPR_At4g14850-like_plant"/>
</dbReference>
<protein>
    <submittedName>
        <fullName evidence="1">Uncharacterized protein</fullName>
    </submittedName>
</protein>
<organism evidence="1 2">
    <name type="scientific">Hibiscus sabdariffa</name>
    <name type="common">roselle</name>
    <dbReference type="NCBI Taxonomy" id="183260"/>
    <lineage>
        <taxon>Eukaryota</taxon>
        <taxon>Viridiplantae</taxon>
        <taxon>Streptophyta</taxon>
        <taxon>Embryophyta</taxon>
        <taxon>Tracheophyta</taxon>
        <taxon>Spermatophyta</taxon>
        <taxon>Magnoliopsida</taxon>
        <taxon>eudicotyledons</taxon>
        <taxon>Gunneridae</taxon>
        <taxon>Pentapetalae</taxon>
        <taxon>rosids</taxon>
        <taxon>malvids</taxon>
        <taxon>Malvales</taxon>
        <taxon>Malvaceae</taxon>
        <taxon>Malvoideae</taxon>
        <taxon>Hibiscus</taxon>
    </lineage>
</organism>
<dbReference type="PANTHER" id="PTHR47926">
    <property type="entry name" value="PENTATRICOPEPTIDE REPEAT-CONTAINING PROTEIN"/>
    <property type="match status" value="1"/>
</dbReference>
<reference evidence="1 2" key="1">
    <citation type="journal article" date="2024" name="G3 (Bethesda)">
        <title>Genome assembly of Hibiscus sabdariffa L. provides insights into metabolisms of medicinal natural products.</title>
        <authorList>
            <person name="Kim T."/>
        </authorList>
    </citation>
    <scope>NUCLEOTIDE SEQUENCE [LARGE SCALE GENOMIC DNA]</scope>
    <source>
        <strain evidence="1">TK-2024</strain>
        <tissue evidence="1">Old leaves</tissue>
    </source>
</reference>